<evidence type="ECO:0000256" key="7">
    <source>
        <dbReference type="ARBA" id="ARBA00022833"/>
    </source>
</evidence>
<evidence type="ECO:0000313" key="14">
    <source>
        <dbReference type="EMBL" id="CDS89604.1"/>
    </source>
</evidence>
<gene>
    <name evidence="10 13" type="primary">rsgA</name>
    <name evidence="15" type="ORF">BN1095_580023</name>
    <name evidence="14" type="ORF">BN1096_740187</name>
    <name evidence="13" type="ORF">BN1097_360002</name>
</gene>
<feature type="binding site" evidence="10">
    <location>
        <begin position="154"/>
        <end position="157"/>
    </location>
    <ligand>
        <name>GTP</name>
        <dbReference type="ChEBI" id="CHEBI:37565"/>
    </ligand>
</feature>
<dbReference type="GO" id="GO:0019843">
    <property type="term" value="F:rRNA binding"/>
    <property type="evidence" value="ECO:0007669"/>
    <property type="project" value="UniProtKB-KW"/>
</dbReference>
<feature type="binding site" evidence="10">
    <location>
        <position position="294"/>
    </location>
    <ligand>
        <name>Zn(2+)</name>
        <dbReference type="ChEBI" id="CHEBI:29105"/>
    </ligand>
</feature>
<comment type="cofactor">
    <cofactor evidence="10">
        <name>Zn(2+)</name>
        <dbReference type="ChEBI" id="CHEBI:29105"/>
    </cofactor>
    <text evidence="10">Binds 1 zinc ion per subunit.</text>
</comment>
<feature type="binding site" evidence="10">
    <location>
        <position position="300"/>
    </location>
    <ligand>
        <name>Zn(2+)</name>
        <dbReference type="ChEBI" id="CHEBI:29105"/>
    </ligand>
</feature>
<feature type="domain" description="CP-type G" evidence="12">
    <location>
        <begin position="107"/>
        <end position="264"/>
    </location>
</feature>
<evidence type="ECO:0000256" key="4">
    <source>
        <dbReference type="ARBA" id="ARBA00022730"/>
    </source>
</evidence>
<dbReference type="InterPro" id="IPR004881">
    <property type="entry name" value="Ribosome_biogen_GTPase_RsgA"/>
</dbReference>
<evidence type="ECO:0000313" key="15">
    <source>
        <dbReference type="EMBL" id="CDT57972.1"/>
    </source>
</evidence>
<dbReference type="HAMAP" id="MF_01820">
    <property type="entry name" value="GTPase_RsgA"/>
    <property type="match status" value="1"/>
</dbReference>
<keyword evidence="4 10" id="KW-0699">rRNA-binding</keyword>
<sequence>MNGMKQINLQDYGLNRNFITQSMEYHDLYLARIISQEKNFYQAVCVNGVLFAEVSGKLRFEATIQSDFPTVGDFVILDRCNNKNGNAIIHHVLHRKSLFVRKAAGKVNEEQVVAANIDIVFLCMSLNKDFNIHRLERYLSLTWESGAIPVVVLTKSDLCDNVYRKLQVVNSIALGVDVVVTSSIEPDGYKQISKYIKPGCTVALLGSSGVGKSSLINCLMGGEFLNTKEIRIDDDKGRHATTRRELFLISGGGIVIDTPGMRELGMWDVSEGLDKSFADIEAYFGKCHFRNCTHTSEPGCAIWEAIAHQELSPKRWESYRRLKTEAVFADNKSEYLAKKEKKFKNISKINKKIRR</sequence>
<dbReference type="EMBL" id="LK932529">
    <property type="protein sequence ID" value="CDS89604.1"/>
    <property type="molecule type" value="Genomic_DNA"/>
</dbReference>
<dbReference type="RefSeq" id="WP_021390332.1">
    <property type="nucleotide sequence ID" value="NZ_BBYB01000091.1"/>
</dbReference>
<keyword evidence="7 10" id="KW-0862">Zinc</keyword>
<evidence type="ECO:0000256" key="9">
    <source>
        <dbReference type="ARBA" id="ARBA00023134"/>
    </source>
</evidence>
<protein>
    <recommendedName>
        <fullName evidence="10">Small ribosomal subunit biogenesis GTPase RsgA</fullName>
        <ecNumber evidence="10">3.6.1.-</ecNumber>
    </recommendedName>
</protein>
<name>A0A069AA19_CLODI</name>
<dbReference type="SUPFAM" id="SSF52540">
    <property type="entry name" value="P-loop containing nucleoside triphosphate hydrolases"/>
    <property type="match status" value="1"/>
</dbReference>
<comment type="function">
    <text evidence="10">One of several proteins that assist in the late maturation steps of the functional core of the 30S ribosomal subunit. Helps release RbfA from mature subunits. May play a role in the assembly of ribosomal proteins into the subunit. Circularly permuted GTPase that catalyzes slow GTP hydrolysis, GTPase activity is stimulated by the 30S ribosomal subunit.</text>
</comment>
<comment type="similarity">
    <text evidence="10">Belongs to the TRAFAC class YlqF/YawG GTPase family. RsgA subfamily.</text>
</comment>
<dbReference type="Gene3D" id="1.10.40.50">
    <property type="entry name" value="Probable gtpase engc, domain 3"/>
    <property type="match status" value="1"/>
</dbReference>
<dbReference type="NCBIfam" id="TIGR00157">
    <property type="entry name" value="ribosome small subunit-dependent GTPase A"/>
    <property type="match status" value="1"/>
</dbReference>
<feature type="binding site" evidence="10">
    <location>
        <position position="287"/>
    </location>
    <ligand>
        <name>Zn(2+)</name>
        <dbReference type="ChEBI" id="CHEBI:29105"/>
    </ligand>
</feature>
<dbReference type="Gene3D" id="3.40.50.300">
    <property type="entry name" value="P-loop containing nucleotide triphosphate hydrolases"/>
    <property type="match status" value="1"/>
</dbReference>
<organism evidence="13">
    <name type="scientific">Clostridioides difficile</name>
    <name type="common">Peptoclostridium difficile</name>
    <dbReference type="NCBI Taxonomy" id="1496"/>
    <lineage>
        <taxon>Bacteria</taxon>
        <taxon>Bacillati</taxon>
        <taxon>Bacillota</taxon>
        <taxon>Clostridia</taxon>
        <taxon>Peptostreptococcales</taxon>
        <taxon>Peptostreptococcaceae</taxon>
        <taxon>Clostridioides</taxon>
    </lineage>
</organism>
<feature type="binding site" evidence="10">
    <location>
        <begin position="206"/>
        <end position="214"/>
    </location>
    <ligand>
        <name>GTP</name>
        <dbReference type="ChEBI" id="CHEBI:37565"/>
    </ligand>
</feature>
<keyword evidence="3 10" id="KW-0479">Metal-binding</keyword>
<dbReference type="EMBL" id="LK932372">
    <property type="protein sequence ID" value="CDS84976.1"/>
    <property type="molecule type" value="Genomic_DNA"/>
</dbReference>
<dbReference type="EMBL" id="LK933271">
    <property type="protein sequence ID" value="CDT57972.1"/>
    <property type="molecule type" value="Genomic_DNA"/>
</dbReference>
<evidence type="ECO:0000256" key="10">
    <source>
        <dbReference type="HAMAP-Rule" id="MF_01820"/>
    </source>
</evidence>
<keyword evidence="9 10" id="KW-0342">GTP-binding</keyword>
<dbReference type="GO" id="GO:0005737">
    <property type="term" value="C:cytoplasm"/>
    <property type="evidence" value="ECO:0007669"/>
    <property type="project" value="UniProtKB-SubCell"/>
</dbReference>
<keyword evidence="2 10" id="KW-0690">Ribosome biogenesis</keyword>
<dbReference type="GO" id="GO:0042274">
    <property type="term" value="P:ribosomal small subunit biogenesis"/>
    <property type="evidence" value="ECO:0007669"/>
    <property type="project" value="UniProtKB-UniRule"/>
</dbReference>
<dbReference type="CDD" id="cd01854">
    <property type="entry name" value="YjeQ_EngC"/>
    <property type="match status" value="1"/>
</dbReference>
<evidence type="ECO:0000256" key="6">
    <source>
        <dbReference type="ARBA" id="ARBA00022801"/>
    </source>
</evidence>
<dbReference type="AlphaFoldDB" id="A0A069AA19"/>
<evidence type="ECO:0000256" key="1">
    <source>
        <dbReference type="ARBA" id="ARBA00022490"/>
    </source>
</evidence>
<evidence type="ECO:0000256" key="2">
    <source>
        <dbReference type="ARBA" id="ARBA00022517"/>
    </source>
</evidence>
<evidence type="ECO:0000256" key="8">
    <source>
        <dbReference type="ARBA" id="ARBA00022884"/>
    </source>
</evidence>
<evidence type="ECO:0000256" key="5">
    <source>
        <dbReference type="ARBA" id="ARBA00022741"/>
    </source>
</evidence>
<keyword evidence="6 10" id="KW-0378">Hydrolase</keyword>
<evidence type="ECO:0000259" key="11">
    <source>
        <dbReference type="PROSITE" id="PS50936"/>
    </source>
</evidence>
<dbReference type="PROSITE" id="PS50936">
    <property type="entry name" value="ENGC_GTPASE"/>
    <property type="match status" value="1"/>
</dbReference>
<dbReference type="InterPro" id="IPR030378">
    <property type="entry name" value="G_CP_dom"/>
</dbReference>
<dbReference type="PROSITE" id="PS51721">
    <property type="entry name" value="G_CP"/>
    <property type="match status" value="1"/>
</dbReference>
<dbReference type="Pfam" id="PF03193">
    <property type="entry name" value="RsgA_GTPase"/>
    <property type="match status" value="1"/>
</dbReference>
<comment type="subunit">
    <text evidence="10">Monomer. Associates with 30S ribosomal subunit, binds 16S rRNA.</text>
</comment>
<keyword evidence="5 10" id="KW-0547">Nucleotide-binding</keyword>
<dbReference type="PANTHER" id="PTHR32120:SF10">
    <property type="entry name" value="SMALL RIBOSOMAL SUBUNIT BIOGENESIS GTPASE RSGA"/>
    <property type="match status" value="1"/>
</dbReference>
<accession>A0A069AA19</accession>
<dbReference type="PANTHER" id="PTHR32120">
    <property type="entry name" value="SMALL RIBOSOMAL SUBUNIT BIOGENESIS GTPASE RSGA"/>
    <property type="match status" value="1"/>
</dbReference>
<keyword evidence="8 10" id="KW-0694">RNA-binding</keyword>
<dbReference type="EC" id="3.6.1.-" evidence="10"/>
<dbReference type="GO" id="GO:0005525">
    <property type="term" value="F:GTP binding"/>
    <property type="evidence" value="ECO:0007669"/>
    <property type="project" value="UniProtKB-UniRule"/>
</dbReference>
<comment type="subcellular location">
    <subcellularLocation>
        <location evidence="10">Cytoplasm</location>
    </subcellularLocation>
</comment>
<dbReference type="GO" id="GO:0046872">
    <property type="term" value="F:metal ion binding"/>
    <property type="evidence" value="ECO:0007669"/>
    <property type="project" value="UniProtKB-KW"/>
</dbReference>
<evidence type="ECO:0000256" key="3">
    <source>
        <dbReference type="ARBA" id="ARBA00022723"/>
    </source>
</evidence>
<feature type="domain" description="EngC GTPase" evidence="11">
    <location>
        <begin position="115"/>
        <end position="262"/>
    </location>
</feature>
<reference evidence="13" key="1">
    <citation type="submission" date="2014-07" db="EMBL/GenBank/DDBJ databases">
        <authorList>
            <person name="Monot Marc"/>
        </authorList>
    </citation>
    <scope>NUCLEOTIDE SEQUENCE</scope>
    <source>
        <strain evidence="15">7032989</strain>
        <strain evidence="13">7032994</strain>
    </source>
</reference>
<evidence type="ECO:0000259" key="12">
    <source>
        <dbReference type="PROSITE" id="PS51721"/>
    </source>
</evidence>
<keyword evidence="1 10" id="KW-0963">Cytoplasm</keyword>
<proteinExistence type="inferred from homology"/>
<evidence type="ECO:0000313" key="13">
    <source>
        <dbReference type="EMBL" id="CDS84976.1"/>
    </source>
</evidence>
<feature type="binding site" evidence="10">
    <location>
        <position position="292"/>
    </location>
    <ligand>
        <name>Zn(2+)</name>
        <dbReference type="ChEBI" id="CHEBI:29105"/>
    </ligand>
</feature>
<dbReference type="GO" id="GO:0003924">
    <property type="term" value="F:GTPase activity"/>
    <property type="evidence" value="ECO:0007669"/>
    <property type="project" value="UniProtKB-UniRule"/>
</dbReference>
<dbReference type="InterPro" id="IPR027417">
    <property type="entry name" value="P-loop_NTPase"/>
</dbReference>
<dbReference type="InterPro" id="IPR010914">
    <property type="entry name" value="RsgA_GTPase_dom"/>
</dbReference>